<gene>
    <name evidence="1" type="ORF">SAMN05443667_101244</name>
</gene>
<dbReference type="AlphaFoldDB" id="A0A1H3WU56"/>
<dbReference type="Proteomes" id="UP000198951">
    <property type="component" value="Unassembled WGS sequence"/>
</dbReference>
<protein>
    <submittedName>
        <fullName evidence="1">Uncharacterized protein</fullName>
    </submittedName>
</protein>
<reference evidence="2" key="1">
    <citation type="submission" date="2016-10" db="EMBL/GenBank/DDBJ databases">
        <authorList>
            <person name="Varghese N."/>
            <person name="Submissions S."/>
        </authorList>
    </citation>
    <scope>NUCLEOTIDE SEQUENCE [LARGE SCALE GENOMIC DNA]</scope>
    <source>
        <strain evidence="2">DSM 22376</strain>
    </source>
</reference>
<dbReference type="EMBL" id="FNRD01000001">
    <property type="protein sequence ID" value="SDZ90685.1"/>
    <property type="molecule type" value="Genomic_DNA"/>
</dbReference>
<dbReference type="STRING" id="150146.SAMN05443667_101244"/>
<evidence type="ECO:0000313" key="1">
    <source>
        <dbReference type="EMBL" id="SDZ90685.1"/>
    </source>
</evidence>
<proteinExistence type="predicted"/>
<sequence>MKLIATIYNSPIPTEGIFNNVEINDVQLIINSNGNYFSVKFDMTVEKNGNKVLLDTVTLGFEGNEGDEVSSNRTTTISILNPDFNTEIEESKERIVVALFDYLTANGGVLPTDFFFVDYGYPTGQKAKATFIGGELNSPKLFLEDPFAREWLLNTIVMKGEKIGVQFQFSE</sequence>
<evidence type="ECO:0000313" key="2">
    <source>
        <dbReference type="Proteomes" id="UP000198951"/>
    </source>
</evidence>
<organism evidence="1 2">
    <name type="scientific">Flavobacterium gillisiae</name>
    <dbReference type="NCBI Taxonomy" id="150146"/>
    <lineage>
        <taxon>Bacteria</taxon>
        <taxon>Pseudomonadati</taxon>
        <taxon>Bacteroidota</taxon>
        <taxon>Flavobacteriia</taxon>
        <taxon>Flavobacteriales</taxon>
        <taxon>Flavobacteriaceae</taxon>
        <taxon>Flavobacterium</taxon>
    </lineage>
</organism>
<dbReference type="OrthoDB" id="9884893at2"/>
<keyword evidence="2" id="KW-1185">Reference proteome</keyword>
<accession>A0A1H3WU56</accession>
<dbReference type="RefSeq" id="WP_091083514.1">
    <property type="nucleotide sequence ID" value="NZ_FNRD01000001.1"/>
</dbReference>
<name>A0A1H3WU56_9FLAO</name>